<dbReference type="Proteomes" id="UP000295818">
    <property type="component" value="Unassembled WGS sequence"/>
</dbReference>
<organism evidence="2 3">
    <name type="scientific">Kribbella orskensis</name>
    <dbReference type="NCBI Taxonomy" id="2512216"/>
    <lineage>
        <taxon>Bacteria</taxon>
        <taxon>Bacillati</taxon>
        <taxon>Actinomycetota</taxon>
        <taxon>Actinomycetes</taxon>
        <taxon>Propionibacteriales</taxon>
        <taxon>Kribbellaceae</taxon>
        <taxon>Kribbella</taxon>
    </lineage>
</organism>
<protein>
    <submittedName>
        <fullName evidence="2">Uncharacterized protein</fullName>
    </submittedName>
</protein>
<dbReference type="RefSeq" id="WP_241998182.1">
    <property type="nucleotide sequence ID" value="NZ_SLWM01000005.1"/>
</dbReference>
<sequence>MTTIHLTEVTTSTPEQFVAGLTDFGPGRSNLFANSHDDYLRVYDLGPGHADVTEGSGGVWERLRCDWSDPNHVVLTTTDSSVWGGESGYTYTLKGRADGATEIDVVIVRDGKNVKGHLLAFVFAFFGKRVLGTAFENTVRRSKPATFQLSRRTRWRCEDNDKTDAEGKKSSPRGAGCGPAAGGRDHRAGSPVRTGHREADDCPAARGVRRWLQLVHGDQPAPE</sequence>
<evidence type="ECO:0000313" key="2">
    <source>
        <dbReference type="EMBL" id="TCO23983.1"/>
    </source>
</evidence>
<feature type="compositionally biased region" description="Basic and acidic residues" evidence="1">
    <location>
        <begin position="158"/>
        <end position="169"/>
    </location>
</feature>
<comment type="caution">
    <text evidence="2">The sequence shown here is derived from an EMBL/GenBank/DDBJ whole genome shotgun (WGS) entry which is preliminary data.</text>
</comment>
<reference evidence="2 3" key="1">
    <citation type="journal article" date="2015" name="Stand. Genomic Sci.">
        <title>Genomic Encyclopedia of Bacterial and Archaeal Type Strains, Phase III: the genomes of soil and plant-associated and newly described type strains.</title>
        <authorList>
            <person name="Whitman W.B."/>
            <person name="Woyke T."/>
            <person name="Klenk H.P."/>
            <person name="Zhou Y."/>
            <person name="Lilburn T.G."/>
            <person name="Beck B.J."/>
            <person name="De Vos P."/>
            <person name="Vandamme P."/>
            <person name="Eisen J.A."/>
            <person name="Garrity G."/>
            <person name="Hugenholtz P."/>
            <person name="Kyrpides N.C."/>
        </authorList>
    </citation>
    <scope>NUCLEOTIDE SEQUENCE [LARGE SCALE GENOMIC DNA]</scope>
    <source>
        <strain evidence="2 3">VKM Ac-2538</strain>
    </source>
</reference>
<dbReference type="EMBL" id="SLWM01000005">
    <property type="protein sequence ID" value="TCO23983.1"/>
    <property type="molecule type" value="Genomic_DNA"/>
</dbReference>
<accession>A0ABY2BNB8</accession>
<gene>
    <name evidence="2" type="ORF">EV644_10513</name>
</gene>
<feature type="region of interest" description="Disordered" evidence="1">
    <location>
        <begin position="158"/>
        <end position="204"/>
    </location>
</feature>
<evidence type="ECO:0000313" key="3">
    <source>
        <dbReference type="Proteomes" id="UP000295818"/>
    </source>
</evidence>
<name>A0ABY2BNB8_9ACTN</name>
<keyword evidence="3" id="KW-1185">Reference proteome</keyword>
<proteinExistence type="predicted"/>
<evidence type="ECO:0000256" key="1">
    <source>
        <dbReference type="SAM" id="MobiDB-lite"/>
    </source>
</evidence>